<gene>
    <name evidence="2" type="ORF">BCV70DRAFT_218594</name>
</gene>
<protein>
    <recommendedName>
        <fullName evidence="4">Arrestin-like N-terminal domain-containing protein</fullName>
    </recommendedName>
</protein>
<feature type="compositionally biased region" description="Polar residues" evidence="1">
    <location>
        <begin position="562"/>
        <end position="576"/>
    </location>
</feature>
<dbReference type="AlphaFoldDB" id="A0A317XL29"/>
<feature type="compositionally biased region" description="Polar residues" evidence="1">
    <location>
        <begin position="457"/>
        <end position="469"/>
    </location>
</feature>
<accession>A0A317XL29</accession>
<sequence length="606" mass="67358">MDLKILSTTVNDVFLSPQIRSGNDNQEDIDPAVVQVIIQLSIPANYQPPSKLISLTASLIGYESIGFPRGGFEQNQPYYNKKTIASASDLKLQAGNIYQFEVSFHVDHNTAPYQRCKHGRHHQKIQVKATFPGLIGKKTLTAEKNIFFVQTVATSGFLPYYHVHRSAEEGLGPIFFGVRTQHLTVGGYLRITFALDSPSPTLKLHSLKLALLQQTTLKSRLRRNYSEQAPTERFIFFEAGAEELQKVLEQSGDDAGLDGLLALAKQQHQISNGHSHADGGSSSSRSSTGDGSGYASNVPSTPYALGQNNWVARIPDDSQARASTLPGTDCAICMAHALELTITYSDPSLGSDEVKTYRANWGLILPPCALKWQTTCLPSYTPEDANPVPTVSRDFWAGRNEHESVTHCVCGEDLQHLLEMEAVAFRESEWHASSEIWREMLSHRLQQRMLRGASMARSPSGSPSASQYVSRRNSEENGSSSANGKERGRHGRPDSPTQDPVSLVDGVRFGLIDAEDEVEFEMQAREVLRDLNLSDDDYQREWDRLQDLRNRRNKARNEYVPSPQNTEASRVRSPSVNPALRFFQRRSASTSTSRANSRPQSPSPQE</sequence>
<evidence type="ECO:0000313" key="3">
    <source>
        <dbReference type="Proteomes" id="UP000246740"/>
    </source>
</evidence>
<feature type="region of interest" description="Disordered" evidence="1">
    <location>
        <begin position="271"/>
        <end position="299"/>
    </location>
</feature>
<evidence type="ECO:0000313" key="2">
    <source>
        <dbReference type="EMBL" id="PWY98577.1"/>
    </source>
</evidence>
<evidence type="ECO:0008006" key="4">
    <source>
        <dbReference type="Google" id="ProtNLM"/>
    </source>
</evidence>
<feature type="compositionally biased region" description="Low complexity" evidence="1">
    <location>
        <begin position="271"/>
        <end position="289"/>
    </location>
</feature>
<dbReference type="OrthoDB" id="3345971at2759"/>
<feature type="compositionally biased region" description="Low complexity" evidence="1">
    <location>
        <begin position="581"/>
        <end position="598"/>
    </location>
</feature>
<evidence type="ECO:0000256" key="1">
    <source>
        <dbReference type="SAM" id="MobiDB-lite"/>
    </source>
</evidence>
<keyword evidence="3" id="KW-1185">Reference proteome</keyword>
<dbReference type="InParanoid" id="A0A317XL29"/>
<reference evidence="2 3" key="1">
    <citation type="journal article" date="2018" name="Mol. Biol. Evol.">
        <title>Broad Genomic Sampling Reveals a Smut Pathogenic Ancestry of the Fungal Clade Ustilaginomycotina.</title>
        <authorList>
            <person name="Kijpornyongpan T."/>
            <person name="Mondo S.J."/>
            <person name="Barry K."/>
            <person name="Sandor L."/>
            <person name="Lee J."/>
            <person name="Lipzen A."/>
            <person name="Pangilinan J."/>
            <person name="LaButti K."/>
            <person name="Hainaut M."/>
            <person name="Henrissat B."/>
            <person name="Grigoriev I.V."/>
            <person name="Spatafora J.W."/>
            <person name="Aime M.C."/>
        </authorList>
    </citation>
    <scope>NUCLEOTIDE SEQUENCE [LARGE SCALE GENOMIC DNA]</scope>
    <source>
        <strain evidence="2 3">MCA 3645</strain>
    </source>
</reference>
<dbReference type="EMBL" id="KZ819198">
    <property type="protein sequence ID" value="PWY98577.1"/>
    <property type="molecule type" value="Genomic_DNA"/>
</dbReference>
<name>A0A317XL29_9BASI</name>
<dbReference type="Proteomes" id="UP000246740">
    <property type="component" value="Unassembled WGS sequence"/>
</dbReference>
<feature type="region of interest" description="Disordered" evidence="1">
    <location>
        <begin position="451"/>
        <end position="503"/>
    </location>
</feature>
<dbReference type="STRING" id="1882483.A0A317XL29"/>
<feature type="region of interest" description="Disordered" evidence="1">
    <location>
        <begin position="553"/>
        <end position="606"/>
    </location>
</feature>
<proteinExistence type="predicted"/>
<organism evidence="2 3">
    <name type="scientific">Testicularia cyperi</name>
    <dbReference type="NCBI Taxonomy" id="1882483"/>
    <lineage>
        <taxon>Eukaryota</taxon>
        <taxon>Fungi</taxon>
        <taxon>Dikarya</taxon>
        <taxon>Basidiomycota</taxon>
        <taxon>Ustilaginomycotina</taxon>
        <taxon>Ustilaginomycetes</taxon>
        <taxon>Ustilaginales</taxon>
        <taxon>Anthracoideaceae</taxon>
        <taxon>Testicularia</taxon>
    </lineage>
</organism>